<dbReference type="EMBL" id="VTWU01000005">
    <property type="protein sequence ID" value="KAA9331383.1"/>
    <property type="molecule type" value="Genomic_DNA"/>
</dbReference>
<organism evidence="1 2">
    <name type="scientific">Hymenobacter busanensis</name>
    <dbReference type="NCBI Taxonomy" id="2607656"/>
    <lineage>
        <taxon>Bacteria</taxon>
        <taxon>Pseudomonadati</taxon>
        <taxon>Bacteroidota</taxon>
        <taxon>Cytophagia</taxon>
        <taxon>Cytophagales</taxon>
        <taxon>Hymenobacteraceae</taxon>
        <taxon>Hymenobacter</taxon>
    </lineage>
</organism>
<reference evidence="1 2" key="1">
    <citation type="submission" date="2019-09" db="EMBL/GenBank/DDBJ databases">
        <title>Genome sequence of Hymenobacter sp. M3.</title>
        <authorList>
            <person name="Srinivasan S."/>
        </authorList>
    </citation>
    <scope>NUCLEOTIDE SEQUENCE [LARGE SCALE GENOMIC DNA]</scope>
    <source>
        <strain evidence="1 2">M3</strain>
    </source>
</reference>
<proteinExistence type="predicted"/>
<comment type="caution">
    <text evidence="1">The sequence shown here is derived from an EMBL/GenBank/DDBJ whole genome shotgun (WGS) entry which is preliminary data.</text>
</comment>
<sequence>MSPFFTFLEQSPLFFATGLVCGLLGILLVAQALRRPDGRRRIVRVLVSVLLPVALWLSVFPPSVPTSEQETQAAILVTDGTPADSLRFWQRRLGAAVPVLRYTPGHVSADSTRLTGLYALRTQHPQIRQLHVLGHGLPAADVGLAPPEIKLIAHPQWPARGFRHASWAPTLPLGDVLRVEGRFVSANANPTLLYLRSAGVVQDSLRLPAGNASFTLQARLRATGPQVLQLEARQNRQLIAHEPVPTVVEAVRHLRVLLLAGGPSFELNLLKNRLAANGHAVAQRLTLARSLQQTDFLNLPAQSLRPLTPPLLSRYDAVVADESVWATLGAAETRALSQSVDQGLGMVLLASGSALPKGFPQRAVFGVRARPALATETVEPIRWSTIKAQAAVPATLTGSLLVPLAQSARNEWVAASYRATWGTTVVATPSNTYQWLLAGNTATYDDYWRLLLKAAARPLGTQSSWQFSAWPHPHFLLQLHFSGNGLPSSLARIEGPFGTHTSLGLRQFSSALPVFSAAFWPKQPGWHKAITPGAEPASFYVFAAAEWIGPTVSEQAAAVEQRAYYPTSTTSTPGRTGDKPLAGVWFFTIFLLGAAFLWLEEKF</sequence>
<keyword evidence="2" id="KW-1185">Reference proteome</keyword>
<gene>
    <name evidence="1" type="ORF">F0P96_14145</name>
</gene>
<protein>
    <submittedName>
        <fullName evidence="1">Uncharacterized protein</fullName>
    </submittedName>
</protein>
<dbReference type="AlphaFoldDB" id="A0A7L5A0D3"/>
<accession>A0A7L5A0D3</accession>
<dbReference type="InterPro" id="IPR029062">
    <property type="entry name" value="Class_I_gatase-like"/>
</dbReference>
<evidence type="ECO:0000313" key="2">
    <source>
        <dbReference type="Proteomes" id="UP000326380"/>
    </source>
</evidence>
<evidence type="ECO:0000313" key="1">
    <source>
        <dbReference type="EMBL" id="KAA9331383.1"/>
    </source>
</evidence>
<dbReference type="Proteomes" id="UP000326380">
    <property type="component" value="Unassembled WGS sequence"/>
</dbReference>
<dbReference type="RefSeq" id="WP_151079560.1">
    <property type="nucleotide sequence ID" value="NZ_CP047647.1"/>
</dbReference>
<dbReference type="SUPFAM" id="SSF52317">
    <property type="entry name" value="Class I glutamine amidotransferase-like"/>
    <property type="match status" value="1"/>
</dbReference>
<name>A0A7L5A0D3_9BACT</name>